<feature type="compositionally biased region" description="Basic and acidic residues" evidence="1">
    <location>
        <begin position="513"/>
        <end position="532"/>
    </location>
</feature>
<dbReference type="InterPro" id="IPR021424">
    <property type="entry name" value="PorA"/>
</dbReference>
<organism evidence="3 4">
    <name type="scientific">Gordonia caeni</name>
    <dbReference type="NCBI Taxonomy" id="1007097"/>
    <lineage>
        <taxon>Bacteria</taxon>
        <taxon>Bacillati</taxon>
        <taxon>Actinomycetota</taxon>
        <taxon>Actinomycetes</taxon>
        <taxon>Mycobacteriales</taxon>
        <taxon>Gordoniaceae</taxon>
        <taxon>Gordonia</taxon>
    </lineage>
</organism>
<dbReference type="Pfam" id="PF11271">
    <property type="entry name" value="PorA"/>
    <property type="match status" value="1"/>
</dbReference>
<comment type="caution">
    <text evidence="3">The sequence shown here is derived from an EMBL/GenBank/DDBJ whole genome shotgun (WGS) entry which is preliminary data.</text>
</comment>
<reference evidence="4" key="1">
    <citation type="journal article" date="2019" name="Int. J. Syst. Evol. Microbiol.">
        <title>The Global Catalogue of Microorganisms (GCM) 10K type strain sequencing project: providing services to taxonomists for standard genome sequencing and annotation.</title>
        <authorList>
            <consortium name="The Broad Institute Genomics Platform"/>
            <consortium name="The Broad Institute Genome Sequencing Center for Infectious Disease"/>
            <person name="Wu L."/>
            <person name="Ma J."/>
        </authorList>
    </citation>
    <scope>NUCLEOTIDE SEQUENCE [LARGE SCALE GENOMIC DNA]</scope>
    <source>
        <strain evidence="4">JCM 16923</strain>
    </source>
</reference>
<feature type="region of interest" description="Disordered" evidence="1">
    <location>
        <begin position="442"/>
        <end position="532"/>
    </location>
</feature>
<keyword evidence="2" id="KW-0812">Transmembrane</keyword>
<keyword evidence="2" id="KW-1133">Transmembrane helix</keyword>
<evidence type="ECO:0000256" key="2">
    <source>
        <dbReference type="SAM" id="Phobius"/>
    </source>
</evidence>
<gene>
    <name evidence="3" type="ORF">GCM10022231_04080</name>
</gene>
<feature type="compositionally biased region" description="Low complexity" evidence="1">
    <location>
        <begin position="476"/>
        <end position="497"/>
    </location>
</feature>
<evidence type="ECO:0000313" key="4">
    <source>
        <dbReference type="Proteomes" id="UP001418444"/>
    </source>
</evidence>
<dbReference type="EMBL" id="BAAAZW010000001">
    <property type="protein sequence ID" value="GAA3949678.1"/>
    <property type="molecule type" value="Genomic_DNA"/>
</dbReference>
<feature type="transmembrane region" description="Helical" evidence="2">
    <location>
        <begin position="348"/>
        <end position="369"/>
    </location>
</feature>
<evidence type="ECO:0000256" key="1">
    <source>
        <dbReference type="SAM" id="MobiDB-lite"/>
    </source>
</evidence>
<feature type="region of interest" description="Disordered" evidence="1">
    <location>
        <begin position="375"/>
        <end position="402"/>
    </location>
</feature>
<name>A0ABP7NLC5_9ACTN</name>
<proteinExistence type="predicted"/>
<accession>A0ABP7NLC5</accession>
<sequence length="532" mass="57620">MALLAFLGIACIAAAITIPTYLVPKLKVVPLDLDITSDASTVSDEGQAGERFPAVIFDRCSVSESKAAQLNVNLRQQRRSIIVEPSNADQATLQSAQTVLIERVEDADGAETTPTVAAAGDERTCSDGLLTANIDRVSVDRQTSAPNGDVSSLQLEADPEGVPVEDVSVRLDDRKGFQYKFGFGVQQRDYYYYDLNTRQDTVASFVEEKTIDGLDVYHFKTEVPETDLSDLPNPQDEAPLGTILNMPAKWWGISGRGVRANDLIEMHRFGAAVRHVYVEPVTGTIVDGYEEQHQYFRSVDDSEDAPAAIRDFRMDALKANFKWSDTTVSQQVARADKYVGQLRWGGTYVPIILGVLGALFLLGWGWLFFRGRKDDAGTPADPDTPDDGTPGDHDYRPAAAGAGAAAAGAAAAPTEYLGDAEQTTEFGGEAPLRADEYWAPGAAGEQTTGLPPIDPTADTVAFEPLPDLTLPPMPAAPADDFGPLDLPDLPDLPDQPAEQTGDDEFWANPLGDTDFRDNPFGDDQRGRHERPD</sequence>
<evidence type="ECO:0000313" key="3">
    <source>
        <dbReference type="EMBL" id="GAA3949678.1"/>
    </source>
</evidence>
<evidence type="ECO:0008006" key="5">
    <source>
        <dbReference type="Google" id="ProtNLM"/>
    </source>
</evidence>
<protein>
    <recommendedName>
        <fullName evidence="5">DUF3068 domain-containing protein</fullName>
    </recommendedName>
</protein>
<keyword evidence="2" id="KW-0472">Membrane</keyword>
<dbReference type="Proteomes" id="UP001418444">
    <property type="component" value="Unassembled WGS sequence"/>
</dbReference>
<keyword evidence="4" id="KW-1185">Reference proteome</keyword>